<dbReference type="Proteomes" id="UP000643279">
    <property type="component" value="Unassembled WGS sequence"/>
</dbReference>
<keyword evidence="3" id="KW-1185">Reference proteome</keyword>
<proteinExistence type="predicted"/>
<evidence type="ECO:0000313" key="3">
    <source>
        <dbReference type="Proteomes" id="UP000643279"/>
    </source>
</evidence>
<organism evidence="2 3">
    <name type="scientific">Arthrobacter liuii</name>
    <dbReference type="NCBI Taxonomy" id="1476996"/>
    <lineage>
        <taxon>Bacteria</taxon>
        <taxon>Bacillati</taxon>
        <taxon>Actinomycetota</taxon>
        <taxon>Actinomycetes</taxon>
        <taxon>Micrococcales</taxon>
        <taxon>Micrococcaceae</taxon>
        <taxon>Arthrobacter</taxon>
    </lineage>
</organism>
<name>A0ABQ2AZY0_9MICC</name>
<accession>A0ABQ2AZY0</accession>
<evidence type="ECO:0000256" key="1">
    <source>
        <dbReference type="SAM" id="MobiDB-lite"/>
    </source>
</evidence>
<evidence type="ECO:0000313" key="2">
    <source>
        <dbReference type="EMBL" id="GGI00193.1"/>
    </source>
</evidence>
<reference evidence="3" key="1">
    <citation type="journal article" date="2019" name="Int. J. Syst. Evol. Microbiol.">
        <title>The Global Catalogue of Microorganisms (GCM) 10K type strain sequencing project: providing services to taxonomists for standard genome sequencing and annotation.</title>
        <authorList>
            <consortium name="The Broad Institute Genomics Platform"/>
            <consortium name="The Broad Institute Genome Sequencing Center for Infectious Disease"/>
            <person name="Wu L."/>
            <person name="Ma J."/>
        </authorList>
    </citation>
    <scope>NUCLEOTIDE SEQUENCE [LARGE SCALE GENOMIC DNA]</scope>
    <source>
        <strain evidence="3">CGMCC 1.12778</strain>
    </source>
</reference>
<feature type="compositionally biased region" description="Basic and acidic residues" evidence="1">
    <location>
        <begin position="77"/>
        <end position="87"/>
    </location>
</feature>
<comment type="caution">
    <text evidence="2">The sequence shown here is derived from an EMBL/GenBank/DDBJ whole genome shotgun (WGS) entry which is preliminary data.</text>
</comment>
<protein>
    <submittedName>
        <fullName evidence="2">Uncharacterized protein</fullName>
    </submittedName>
</protein>
<gene>
    <name evidence="2" type="ORF">GCM10007170_36770</name>
</gene>
<sequence>MVWGRGAWISWLHRLHGHGRPVVGLPLRAALVAAQLHLVNSGGVSLDIDGNDGGVSGGRAYHAAAGGWQPACQQQRTPRDHPTHVHEGILGGRRTRWPTGCGNGMATNMPARNGTIPAPA</sequence>
<feature type="region of interest" description="Disordered" evidence="1">
    <location>
        <begin position="66"/>
        <end position="98"/>
    </location>
</feature>
<dbReference type="EMBL" id="BMFW01000025">
    <property type="protein sequence ID" value="GGI00193.1"/>
    <property type="molecule type" value="Genomic_DNA"/>
</dbReference>